<keyword evidence="8" id="KW-0472">Membrane</keyword>
<feature type="transmembrane region" description="Helical" evidence="8">
    <location>
        <begin position="38"/>
        <end position="56"/>
    </location>
</feature>
<keyword evidence="8" id="KW-1133">Transmembrane helix</keyword>
<dbReference type="PROSITE" id="PS00760">
    <property type="entry name" value="SPASE_I_2"/>
    <property type="match status" value="1"/>
</dbReference>
<evidence type="ECO:0000313" key="13">
    <source>
        <dbReference type="Proteomes" id="UP000292958"/>
    </source>
</evidence>
<evidence type="ECO:0000256" key="5">
    <source>
        <dbReference type="ARBA" id="ARBA00022670"/>
    </source>
</evidence>
<feature type="compositionally biased region" description="Polar residues" evidence="10">
    <location>
        <begin position="1"/>
        <end position="26"/>
    </location>
</feature>
<dbReference type="PANTHER" id="PTHR43390:SF1">
    <property type="entry name" value="CHLOROPLAST PROCESSING PEPTIDASE"/>
    <property type="match status" value="1"/>
</dbReference>
<dbReference type="GO" id="GO:0016020">
    <property type="term" value="C:membrane"/>
    <property type="evidence" value="ECO:0007669"/>
    <property type="project" value="UniProtKB-SubCell"/>
</dbReference>
<reference evidence="12 13" key="1">
    <citation type="submission" date="2019-02" db="EMBL/GenBank/DDBJ databases">
        <title>Genomic Encyclopedia of Archaeal and Bacterial Type Strains, Phase II (KMG-II): from individual species to whole genera.</title>
        <authorList>
            <person name="Goeker M."/>
        </authorList>
    </citation>
    <scope>NUCLEOTIDE SEQUENCE [LARGE SCALE GENOMIC DNA]</scope>
    <source>
        <strain evidence="12 13">DSM 18101</strain>
    </source>
</reference>
<dbReference type="GO" id="GO:0004252">
    <property type="term" value="F:serine-type endopeptidase activity"/>
    <property type="evidence" value="ECO:0007669"/>
    <property type="project" value="InterPro"/>
</dbReference>
<dbReference type="PROSITE" id="PS00501">
    <property type="entry name" value="SPASE_I_1"/>
    <property type="match status" value="1"/>
</dbReference>
<keyword evidence="6 8" id="KW-0378">Hydrolase</keyword>
<dbReference type="InterPro" id="IPR019757">
    <property type="entry name" value="Pept_S26A_signal_pept_1_Lys-AS"/>
</dbReference>
<evidence type="ECO:0000256" key="9">
    <source>
        <dbReference type="RuleBase" id="RU362042"/>
    </source>
</evidence>
<keyword evidence="13" id="KW-1185">Reference proteome</keyword>
<comment type="caution">
    <text evidence="12">The sequence shown here is derived from an EMBL/GenBank/DDBJ whole genome shotgun (WGS) entry which is preliminary data.</text>
</comment>
<dbReference type="InterPro" id="IPR019533">
    <property type="entry name" value="Peptidase_S26"/>
</dbReference>
<dbReference type="InterPro" id="IPR000223">
    <property type="entry name" value="Pept_S26A_signal_pept_1"/>
</dbReference>
<evidence type="ECO:0000256" key="7">
    <source>
        <dbReference type="PIRSR" id="PIRSR600223-1"/>
    </source>
</evidence>
<accession>A0A4Q7YZJ5</accession>
<feature type="domain" description="Peptidase S26" evidence="11">
    <location>
        <begin position="41"/>
        <end position="234"/>
    </location>
</feature>
<dbReference type="InterPro" id="IPR019758">
    <property type="entry name" value="Pept_S26A_signal_pept_1_CS"/>
</dbReference>
<dbReference type="InterPro" id="IPR036286">
    <property type="entry name" value="LexA/Signal_pep-like_sf"/>
</dbReference>
<comment type="subcellular location">
    <subcellularLocation>
        <location evidence="9">Membrane</location>
        <topology evidence="9">Single-pass type II membrane protein</topology>
    </subcellularLocation>
</comment>
<dbReference type="PROSITE" id="PS00761">
    <property type="entry name" value="SPASE_I_3"/>
    <property type="match status" value="1"/>
</dbReference>
<dbReference type="GO" id="GO:0009003">
    <property type="term" value="F:signal peptidase activity"/>
    <property type="evidence" value="ECO:0007669"/>
    <property type="project" value="UniProtKB-EC"/>
</dbReference>
<evidence type="ECO:0000256" key="8">
    <source>
        <dbReference type="RuleBase" id="RU003993"/>
    </source>
</evidence>
<dbReference type="PANTHER" id="PTHR43390">
    <property type="entry name" value="SIGNAL PEPTIDASE I"/>
    <property type="match status" value="1"/>
</dbReference>
<evidence type="ECO:0000256" key="2">
    <source>
        <dbReference type="ARBA" id="ARBA00009370"/>
    </source>
</evidence>
<feature type="region of interest" description="Disordered" evidence="10">
    <location>
        <begin position="1"/>
        <end position="28"/>
    </location>
</feature>
<dbReference type="EC" id="3.4.21.89" evidence="3 8"/>
<dbReference type="Pfam" id="PF10502">
    <property type="entry name" value="Peptidase_S26"/>
    <property type="match status" value="1"/>
</dbReference>
<dbReference type="AlphaFoldDB" id="A0A4Q7YZJ5"/>
<comment type="similarity">
    <text evidence="2 9">Belongs to the peptidase S26 family.</text>
</comment>
<protein>
    <recommendedName>
        <fullName evidence="4 8">Signal peptidase I</fullName>
        <ecNumber evidence="3 8">3.4.21.89</ecNumber>
    </recommendedName>
</protein>
<dbReference type="Proteomes" id="UP000292958">
    <property type="component" value="Unassembled WGS sequence"/>
</dbReference>
<dbReference type="OrthoDB" id="128315at2"/>
<keyword evidence="5 8" id="KW-0645">Protease</keyword>
<sequence>MSSLPLNNPHSQPDFNLTGKSLMTKQSSDKHGTSFQELASLCSTLAVGIFVMGFLFQNFVIPSASMASTLLVGDHVVVERVTLAPSSSLVPFVHYHELRHDEPVVFFRPAPNAQGDHDILVKRVIGLPGDHIHLRHGVVYRNGIALQEPYAAMPTATNYDPYNDDFPALPASQGRGVLATWSVDLPTHIQGEDLVVPPGEYFMMGDNRTNSFDSRYWGLVPRSNLIGRPLFVYWSFEMLDDDIYKTSLTERAESTLHTMLHFFDETRWSRTLRRID</sequence>
<feature type="active site" evidence="7">
    <location>
        <position position="65"/>
    </location>
</feature>
<dbReference type="InterPro" id="IPR019756">
    <property type="entry name" value="Pept_S26A_signal_pept_1_Ser-AS"/>
</dbReference>
<dbReference type="SUPFAM" id="SSF51306">
    <property type="entry name" value="LexA/Signal peptidase"/>
    <property type="match status" value="1"/>
</dbReference>
<comment type="catalytic activity">
    <reaction evidence="1 8">
        <text>Cleavage of hydrophobic, N-terminal signal or leader sequences from secreted and periplasmic proteins.</text>
        <dbReference type="EC" id="3.4.21.89"/>
    </reaction>
</comment>
<evidence type="ECO:0000259" key="11">
    <source>
        <dbReference type="Pfam" id="PF10502"/>
    </source>
</evidence>
<evidence type="ECO:0000256" key="10">
    <source>
        <dbReference type="SAM" id="MobiDB-lite"/>
    </source>
</evidence>
<organism evidence="12 13">
    <name type="scientific">Edaphobacter modestus</name>
    <dbReference type="NCBI Taxonomy" id="388466"/>
    <lineage>
        <taxon>Bacteria</taxon>
        <taxon>Pseudomonadati</taxon>
        <taxon>Acidobacteriota</taxon>
        <taxon>Terriglobia</taxon>
        <taxon>Terriglobales</taxon>
        <taxon>Acidobacteriaceae</taxon>
        <taxon>Edaphobacter</taxon>
    </lineage>
</organism>
<dbReference type="PRINTS" id="PR00727">
    <property type="entry name" value="LEADERPTASE"/>
</dbReference>
<dbReference type="EMBL" id="SHKW01000001">
    <property type="protein sequence ID" value="RZU42944.1"/>
    <property type="molecule type" value="Genomic_DNA"/>
</dbReference>
<evidence type="ECO:0000256" key="1">
    <source>
        <dbReference type="ARBA" id="ARBA00000677"/>
    </source>
</evidence>
<feature type="active site" evidence="7">
    <location>
        <position position="122"/>
    </location>
</feature>
<evidence type="ECO:0000313" key="12">
    <source>
        <dbReference type="EMBL" id="RZU42944.1"/>
    </source>
</evidence>
<dbReference type="NCBIfam" id="TIGR02227">
    <property type="entry name" value="sigpep_I_bact"/>
    <property type="match status" value="1"/>
</dbReference>
<dbReference type="GO" id="GO:0006465">
    <property type="term" value="P:signal peptide processing"/>
    <property type="evidence" value="ECO:0007669"/>
    <property type="project" value="InterPro"/>
</dbReference>
<dbReference type="CDD" id="cd06530">
    <property type="entry name" value="S26_SPase_I"/>
    <property type="match status" value="1"/>
</dbReference>
<keyword evidence="8" id="KW-0812">Transmembrane</keyword>
<evidence type="ECO:0000256" key="3">
    <source>
        <dbReference type="ARBA" id="ARBA00013208"/>
    </source>
</evidence>
<gene>
    <name evidence="12" type="ORF">BDD14_4545</name>
</gene>
<evidence type="ECO:0000256" key="4">
    <source>
        <dbReference type="ARBA" id="ARBA00019232"/>
    </source>
</evidence>
<dbReference type="Gene3D" id="2.10.109.10">
    <property type="entry name" value="Umud Fragment, subunit A"/>
    <property type="match status" value="1"/>
</dbReference>
<evidence type="ECO:0000256" key="6">
    <source>
        <dbReference type="ARBA" id="ARBA00022801"/>
    </source>
</evidence>
<proteinExistence type="inferred from homology"/>
<name>A0A4Q7YZJ5_9BACT</name>